<protein>
    <submittedName>
        <fullName evidence="4">DNA-protecting protein DprA</fullName>
    </submittedName>
</protein>
<dbReference type="GO" id="GO:0009294">
    <property type="term" value="P:DNA-mediated transformation"/>
    <property type="evidence" value="ECO:0007669"/>
    <property type="project" value="InterPro"/>
</dbReference>
<comment type="similarity">
    <text evidence="1">Belongs to the DprA/Smf family.</text>
</comment>
<sequence>MTGPRATHESPGGADGVDPETVARAAWSRLVEPGDDVAGALIAALGAVDALDWARSATPDSFRSALDVLLERTGPLAEVGRRRLAAAVARWAPRWEGLDPGRELRALARLGGVLVHPGTPTWPTALDDLGPAAPPCLWVRGGADLDLALRRSVALVGARAATGYGEHVAADLAAGLAERGFAIVSGGAFGIDAAAHRGALAVGGRTIVVLAGGVDRPYPAGNAALLARVVESGGSVVSEVPPGCVPSKSRFLQRNRLIAAGGQATVVVEAAWRSGALNTAGHAAALLRPVGAVPGPVTSMSSAGCHRLLRDGAAVCVTDAAEVAELAGVAGTDLAPERFGVSAEVDGLDESARKVLDALPVVRPASPESIARAAGLSVAAVLAALGPLELEGLAEREGPCWRRLRRSRPVA</sequence>
<evidence type="ECO:0000259" key="3">
    <source>
        <dbReference type="Pfam" id="PF17782"/>
    </source>
</evidence>
<dbReference type="SUPFAM" id="SSF102405">
    <property type="entry name" value="MCP/YpsA-like"/>
    <property type="match status" value="1"/>
</dbReference>
<organism evidence="4 5">
    <name type="scientific">Pengzhenrongella frigida</name>
    <dbReference type="NCBI Taxonomy" id="1259133"/>
    <lineage>
        <taxon>Bacteria</taxon>
        <taxon>Bacillati</taxon>
        <taxon>Actinomycetota</taxon>
        <taxon>Actinomycetes</taxon>
        <taxon>Micrococcales</taxon>
        <taxon>Pengzhenrongella</taxon>
    </lineage>
</organism>
<dbReference type="AlphaFoldDB" id="A0A4Q5N145"/>
<dbReference type="Pfam" id="PF02481">
    <property type="entry name" value="DNA_processg_A"/>
    <property type="match status" value="1"/>
</dbReference>
<dbReference type="InterPro" id="IPR057666">
    <property type="entry name" value="DrpA_SLOG"/>
</dbReference>
<dbReference type="OrthoDB" id="9785707at2"/>
<dbReference type="Proteomes" id="UP000293764">
    <property type="component" value="Unassembled WGS sequence"/>
</dbReference>
<dbReference type="PANTHER" id="PTHR43022">
    <property type="entry name" value="PROTEIN SMF"/>
    <property type="match status" value="1"/>
</dbReference>
<dbReference type="Pfam" id="PF17782">
    <property type="entry name" value="WHD_DprA"/>
    <property type="match status" value="1"/>
</dbReference>
<evidence type="ECO:0000256" key="1">
    <source>
        <dbReference type="ARBA" id="ARBA00006525"/>
    </source>
</evidence>
<dbReference type="InterPro" id="IPR003488">
    <property type="entry name" value="DprA"/>
</dbReference>
<feature type="domain" description="DprA winged helix" evidence="3">
    <location>
        <begin position="346"/>
        <end position="397"/>
    </location>
</feature>
<reference evidence="4 5" key="1">
    <citation type="submission" date="2019-01" db="EMBL/GenBank/DDBJ databases">
        <title>Novel species of Cellulomonas.</title>
        <authorList>
            <person name="Liu Q."/>
            <person name="Xin Y.-H."/>
        </authorList>
    </citation>
    <scope>NUCLEOTIDE SEQUENCE [LARGE SCALE GENOMIC DNA]</scope>
    <source>
        <strain evidence="4 5">HLT2-17</strain>
    </source>
</reference>
<name>A0A4Q5N145_9MICO</name>
<comment type="caution">
    <text evidence="4">The sequence shown here is derived from an EMBL/GenBank/DDBJ whole genome shotgun (WGS) entry which is preliminary data.</text>
</comment>
<dbReference type="Gene3D" id="1.10.10.10">
    <property type="entry name" value="Winged helix-like DNA-binding domain superfamily/Winged helix DNA-binding domain"/>
    <property type="match status" value="1"/>
</dbReference>
<proteinExistence type="inferred from homology"/>
<evidence type="ECO:0000313" key="5">
    <source>
        <dbReference type="Proteomes" id="UP000293764"/>
    </source>
</evidence>
<dbReference type="PANTHER" id="PTHR43022:SF1">
    <property type="entry name" value="PROTEIN SMF"/>
    <property type="match status" value="1"/>
</dbReference>
<keyword evidence="5" id="KW-1185">Reference proteome</keyword>
<gene>
    <name evidence="4" type="primary">dprA</name>
    <name evidence="4" type="ORF">EUA98_06820</name>
</gene>
<dbReference type="RefSeq" id="WP_130101921.1">
    <property type="nucleotide sequence ID" value="NZ_SDWW01000012.1"/>
</dbReference>
<dbReference type="InterPro" id="IPR041614">
    <property type="entry name" value="DprA_WH"/>
</dbReference>
<dbReference type="EMBL" id="SDWW01000012">
    <property type="protein sequence ID" value="RYV51780.1"/>
    <property type="molecule type" value="Genomic_DNA"/>
</dbReference>
<accession>A0A4Q5N145</accession>
<evidence type="ECO:0000259" key="2">
    <source>
        <dbReference type="Pfam" id="PF02481"/>
    </source>
</evidence>
<dbReference type="NCBIfam" id="TIGR00732">
    <property type="entry name" value="dprA"/>
    <property type="match status" value="1"/>
</dbReference>
<feature type="domain" description="Smf/DprA SLOG" evidence="2">
    <location>
        <begin position="117"/>
        <end position="325"/>
    </location>
</feature>
<dbReference type="Gene3D" id="3.40.50.450">
    <property type="match status" value="1"/>
</dbReference>
<dbReference type="InterPro" id="IPR036388">
    <property type="entry name" value="WH-like_DNA-bd_sf"/>
</dbReference>
<evidence type="ECO:0000313" key="4">
    <source>
        <dbReference type="EMBL" id="RYV51780.1"/>
    </source>
</evidence>